<accession>A0A4V3JE84</accession>
<evidence type="ECO:0000259" key="1">
    <source>
        <dbReference type="Pfam" id="PF13649"/>
    </source>
</evidence>
<organism evidence="2 3">
    <name type="scientific">Leptospira fluminis</name>
    <dbReference type="NCBI Taxonomy" id="2484979"/>
    <lineage>
        <taxon>Bacteria</taxon>
        <taxon>Pseudomonadati</taxon>
        <taxon>Spirochaetota</taxon>
        <taxon>Spirochaetia</taxon>
        <taxon>Leptospirales</taxon>
        <taxon>Leptospiraceae</taxon>
        <taxon>Leptospira</taxon>
    </lineage>
</organism>
<sequence>MMGDAGQKEAEAEELFRSWGILPAENRTAWDLGAGSGIQSLPLARSGFRVLSVDLSSKLLNELSSRSVGLDLETKKADITDPSLYEGKCPDFLVCMGDTLTHLESESAVRKLFRLWGSFLESGTRLALGYRDLSRGKTGEKVGFPVRVERNRIFSCILSFEKDKVLVTDLYHEWDGNLWNFSTSSYFKLILPEAKILEWAGESGFSLLQQGESKGISLILFSRKG</sequence>
<dbReference type="Proteomes" id="UP000297855">
    <property type="component" value="Unassembled WGS sequence"/>
</dbReference>
<dbReference type="GO" id="GO:0008168">
    <property type="term" value="F:methyltransferase activity"/>
    <property type="evidence" value="ECO:0007669"/>
    <property type="project" value="UniProtKB-KW"/>
</dbReference>
<keyword evidence="3" id="KW-1185">Reference proteome</keyword>
<keyword evidence="2" id="KW-0808">Transferase</keyword>
<dbReference type="OrthoDB" id="9791837at2"/>
<evidence type="ECO:0000313" key="3">
    <source>
        <dbReference type="Proteomes" id="UP000297855"/>
    </source>
</evidence>
<dbReference type="Pfam" id="PF13649">
    <property type="entry name" value="Methyltransf_25"/>
    <property type="match status" value="1"/>
</dbReference>
<dbReference type="EMBL" id="RQEV01000016">
    <property type="protein sequence ID" value="TGK15395.1"/>
    <property type="molecule type" value="Genomic_DNA"/>
</dbReference>
<dbReference type="InterPro" id="IPR041698">
    <property type="entry name" value="Methyltransf_25"/>
</dbReference>
<dbReference type="InterPro" id="IPR029063">
    <property type="entry name" value="SAM-dependent_MTases_sf"/>
</dbReference>
<dbReference type="AlphaFoldDB" id="A0A4V3JE84"/>
<keyword evidence="2" id="KW-0489">Methyltransferase</keyword>
<evidence type="ECO:0000313" key="2">
    <source>
        <dbReference type="EMBL" id="TGK15395.1"/>
    </source>
</evidence>
<reference evidence="2" key="1">
    <citation type="journal article" date="2019" name="PLoS Negl. Trop. Dis.">
        <title>Revisiting the worldwide diversity of Leptospira species in the environment.</title>
        <authorList>
            <person name="Vincent A.T."/>
            <person name="Schiettekatte O."/>
            <person name="Bourhy P."/>
            <person name="Veyrier F.J."/>
            <person name="Picardeau M."/>
        </authorList>
    </citation>
    <scope>NUCLEOTIDE SEQUENCE [LARGE SCALE GENOMIC DNA]</scope>
    <source>
        <strain evidence="2">SCS5</strain>
    </source>
</reference>
<protein>
    <submittedName>
        <fullName evidence="2">Methyltransferase domain-containing protein</fullName>
    </submittedName>
</protein>
<dbReference type="Gene3D" id="3.40.50.150">
    <property type="entry name" value="Vaccinia Virus protein VP39"/>
    <property type="match status" value="1"/>
</dbReference>
<dbReference type="GO" id="GO:0032259">
    <property type="term" value="P:methylation"/>
    <property type="evidence" value="ECO:0007669"/>
    <property type="project" value="UniProtKB-KW"/>
</dbReference>
<feature type="domain" description="Methyltransferase" evidence="1">
    <location>
        <begin position="31"/>
        <end position="114"/>
    </location>
</feature>
<proteinExistence type="predicted"/>
<dbReference type="CDD" id="cd02440">
    <property type="entry name" value="AdoMet_MTases"/>
    <property type="match status" value="1"/>
</dbReference>
<comment type="caution">
    <text evidence="2">The sequence shown here is derived from an EMBL/GenBank/DDBJ whole genome shotgun (WGS) entry which is preliminary data.</text>
</comment>
<gene>
    <name evidence="2" type="ORF">EHO61_15455</name>
</gene>
<name>A0A4V3JE84_9LEPT</name>
<dbReference type="SUPFAM" id="SSF53335">
    <property type="entry name" value="S-adenosyl-L-methionine-dependent methyltransferases"/>
    <property type="match status" value="1"/>
</dbReference>